<dbReference type="Proteomes" id="UP000829398">
    <property type="component" value="Chromosome 8"/>
</dbReference>
<evidence type="ECO:0000313" key="1">
    <source>
        <dbReference type="EMBL" id="KAH9695955.1"/>
    </source>
</evidence>
<evidence type="ECO:0000313" key="2">
    <source>
        <dbReference type="Proteomes" id="UP000829398"/>
    </source>
</evidence>
<sequence length="1403" mass="157335">MTSSNNPIVNTNTNSTNFSFNNPVKLDRANYLIWRSQVLASIRGNRLEGFINGTKSEPEQYLTRRTADGSTQVIENPEFITWKSQDQTLLGWLLSSISEGTLGLVITLDSSYAVWKTLEKKFGVQSKAKVLQIKYEINTLKKESMNVEDYCMKMKALADKLACAGSPLNDRELLMYILNGLGSGFLDIASFITACKMDFDDAYALLLTHESRIEQQEQDAKTVFNANLAQGMFNANFAQTKGNHRRGGYTGGFQGNYFGGRGSGTGRGFPSRNFSGFNGFNGGYSGFSGYGRGQNMYQMKGKPIFNGMSPTMPSNFFGNSHQNSASISEEVIICQICSKPGHSADVCWYRFNEDFIPASSRVNNKGKIPKSAYMTNLESANYMPSYMPNFDEYSAGMSPVYMPGFHASYSPGAAYMANFEGPADEGWYLDSGATHHLTNNMANMHIREEFKGNDQLIIGNGQGLPITHVGNASLRSGHTTTCILLKDMLLVPSITKNLLSISKLTSDNNISVEFCGNVCFVKDKMKGQVLLQGLAEKGLYKLQLKPSSPSSPNTQTHESYMSVVHSNKPLSMLSFVDRNNQTSNKSDSFAKACFSSVSSNCTQTVDQLTLLHRKFGHPNLNVLIHLLKFYNCAKVSLKLLRNSSHSVCEACQLGKSHRLHFATTEIKTTHVLELIHTDLWGPSPVLSRNGYKYYISFVDDYSRYTWIYPLKLKSEALEVFKLFKLQVENQFSTSIKMLQSDWGGEYKVFTDFLNQNGILFRHSCPYTHHQNGSVERKHRHIVELGLTLLAQANLCLQYWWDAFHTAVFHINRLPTPVLKNQTPYEKLFNHKADYSFLKCFGCLCYPFLRDYNRHKFDFHSSKCIFIGYSPSHKGYKCLHPSGQVYIVRHVTFDETCFPSTTIDNKTNTSSSDPESVKTLNQQQVSQLSTLPYIPDNSSEESFSAGTSSNITESSSGSDHTISVQQNQQLDLLESSGYTQTPTTNTSPASAQTLQPEPQNPILPHDILTNTHSQNQQTIHHPTHKMITRAKSGIFKPKVFCAVLSNREPDTVEETLEDQRWCQAMKDEYDALMKNNTWILVPNTSEQKVVDNKWVFRVKYNIDGSVAKHKARLVAKGFQQVAGVDYFETFSPVVKPATVRVVLSLAAMNGWKIRQVDINNAFLNGDLVEDVFMKQPEGFINVHKPGPNSKALEDFISYFSSVFALKDLGSLSYFLGIEVSYYNGSIFLSQRKYIRDLLEKAELLSCKGCDTPMTTGTKLHKQVDGSLGQFIDDPSAYRSFVGGLQYVILTRPEIAFAVHKLSQYVAMPTLQHLMACKRVLRYLKETQDYGLKFGVEGELTLTGYTDADWACDIDDRKSVGAYCIYLGNNLISWSSKKQSVVTRSSAESEYRSLAAACAEITWLQ</sequence>
<name>A0ACB8IG84_CITSI</name>
<keyword evidence="2" id="KW-1185">Reference proteome</keyword>
<proteinExistence type="predicted"/>
<gene>
    <name evidence="1" type="ORF">KPL71_022982</name>
</gene>
<organism evidence="1 2">
    <name type="scientific">Citrus sinensis</name>
    <name type="common">Sweet orange</name>
    <name type="synonym">Citrus aurantium var. sinensis</name>
    <dbReference type="NCBI Taxonomy" id="2711"/>
    <lineage>
        <taxon>Eukaryota</taxon>
        <taxon>Viridiplantae</taxon>
        <taxon>Streptophyta</taxon>
        <taxon>Embryophyta</taxon>
        <taxon>Tracheophyta</taxon>
        <taxon>Spermatophyta</taxon>
        <taxon>Magnoliopsida</taxon>
        <taxon>eudicotyledons</taxon>
        <taxon>Gunneridae</taxon>
        <taxon>Pentapetalae</taxon>
        <taxon>rosids</taxon>
        <taxon>malvids</taxon>
        <taxon>Sapindales</taxon>
        <taxon>Rutaceae</taxon>
        <taxon>Aurantioideae</taxon>
        <taxon>Citrus</taxon>
    </lineage>
</organism>
<reference evidence="2" key="1">
    <citation type="journal article" date="2023" name="Hortic. Res.">
        <title>A chromosome-level phased genome enabling allele-level studies in sweet orange: a case study on citrus Huanglongbing tolerance.</title>
        <authorList>
            <person name="Wu B."/>
            <person name="Yu Q."/>
            <person name="Deng Z."/>
            <person name="Duan Y."/>
            <person name="Luo F."/>
            <person name="Gmitter F. Jr."/>
        </authorList>
    </citation>
    <scope>NUCLEOTIDE SEQUENCE [LARGE SCALE GENOMIC DNA]</scope>
    <source>
        <strain evidence="2">cv. Valencia</strain>
    </source>
</reference>
<dbReference type="EMBL" id="CM039177">
    <property type="protein sequence ID" value="KAH9695955.1"/>
    <property type="molecule type" value="Genomic_DNA"/>
</dbReference>
<accession>A0ACB8IG84</accession>
<protein>
    <submittedName>
        <fullName evidence="1">Retrovirus-related pol polyprotein from transposon RE1</fullName>
    </submittedName>
</protein>
<comment type="caution">
    <text evidence="1">The sequence shown here is derived from an EMBL/GenBank/DDBJ whole genome shotgun (WGS) entry which is preliminary data.</text>
</comment>